<protein>
    <submittedName>
        <fullName evidence="5">Uncharacterized protein</fullName>
    </submittedName>
</protein>
<keyword evidence="2" id="KW-0804">Transcription</keyword>
<sequence>MEGRAAPLTTEQPNLGARVPTLDPQADAAIRYLTQILMEDSLDENDQSLSYDPVALRAAENSFYEALRGNPSPPHQEPLFINNNSERLHCATDSSFDPDWWIVDPEEPKSFLAGDPPESSFRSSSQPNTGSTRSKKHNHPDDTGLEEERRSKYSAACKEEEEVELSEMIDKLLICTDNIIVYGAPSVVGGKGTQQNGRSGRKSHSNRKQDNTEVVDLETLLMSCARSIATFDHESAQEELKMIKKHSSPTGNANQRMAHAFANALEARLNGTGPELYAALAPNNMIPSEMLKSHLTSWPIARISYFLSNKMIHEVVSKGTSVHVIDFGVFFGIQWPTLIRDLSQRPGGPPNLRITGIEYPQPGFRPEQMVEETGRRLAKYCEQFGVPFEYNAITTKTWEKIKVGDLKLAKGELVAINCLFRLKTLMDETVGEDDNPRDAVLNLIREVNPCVFVPTVLSGSHSCPIFLSRFREAFLFYSTTFDMLDATVPDDGSRLSFEREFMGREIMNVVACEDRERVERPETYKQWQSRFVRAGFRAMPMNQKLVKKVKDKLEVGYHRDFVFDEDGHWVLQGWKGRTICGTSCWVPTSHYG</sequence>
<organism evidence="5 6">
    <name type="scientific">Cuscuta campestris</name>
    <dbReference type="NCBI Taxonomy" id="132261"/>
    <lineage>
        <taxon>Eukaryota</taxon>
        <taxon>Viridiplantae</taxon>
        <taxon>Streptophyta</taxon>
        <taxon>Embryophyta</taxon>
        <taxon>Tracheophyta</taxon>
        <taxon>Spermatophyta</taxon>
        <taxon>Magnoliopsida</taxon>
        <taxon>eudicotyledons</taxon>
        <taxon>Gunneridae</taxon>
        <taxon>Pentapetalae</taxon>
        <taxon>asterids</taxon>
        <taxon>lamiids</taxon>
        <taxon>Solanales</taxon>
        <taxon>Convolvulaceae</taxon>
        <taxon>Cuscuteae</taxon>
        <taxon>Cuscuta</taxon>
        <taxon>Cuscuta subgen. Grammica</taxon>
        <taxon>Cuscuta sect. Cleistogrammica</taxon>
    </lineage>
</organism>
<feature type="region of interest" description="Disordered" evidence="4">
    <location>
        <begin position="107"/>
        <end position="155"/>
    </location>
</feature>
<dbReference type="Proteomes" id="UP000595140">
    <property type="component" value="Unassembled WGS sequence"/>
</dbReference>
<evidence type="ECO:0000256" key="2">
    <source>
        <dbReference type="ARBA" id="ARBA00023163"/>
    </source>
</evidence>
<feature type="compositionally biased region" description="Polar residues" evidence="4">
    <location>
        <begin position="120"/>
        <end position="132"/>
    </location>
</feature>
<reference evidence="5 6" key="1">
    <citation type="submission" date="2018-04" db="EMBL/GenBank/DDBJ databases">
        <authorList>
            <person name="Vogel A."/>
        </authorList>
    </citation>
    <scope>NUCLEOTIDE SEQUENCE [LARGE SCALE GENOMIC DNA]</scope>
</reference>
<comment type="caution">
    <text evidence="3">Lacks conserved residue(s) required for the propagation of feature annotation.</text>
</comment>
<evidence type="ECO:0000256" key="3">
    <source>
        <dbReference type="PROSITE-ProRule" id="PRU01191"/>
    </source>
</evidence>
<feature type="region of interest" description="Leucine repeat II (LRII)" evidence="3">
    <location>
        <begin position="372"/>
        <end position="404"/>
    </location>
</feature>
<gene>
    <name evidence="5" type="ORF">CCAM_LOCUS39988</name>
</gene>
<dbReference type="InterPro" id="IPR005202">
    <property type="entry name" value="TF_GRAS"/>
</dbReference>
<evidence type="ECO:0000313" key="6">
    <source>
        <dbReference type="Proteomes" id="UP000595140"/>
    </source>
</evidence>
<feature type="short sequence motif" description="VHIID" evidence="3">
    <location>
        <begin position="322"/>
        <end position="326"/>
    </location>
</feature>
<keyword evidence="6" id="KW-1185">Reference proteome</keyword>
<evidence type="ECO:0000313" key="5">
    <source>
        <dbReference type="EMBL" id="VFQ98212.1"/>
    </source>
</evidence>
<dbReference type="Pfam" id="PF03514">
    <property type="entry name" value="GRAS"/>
    <property type="match status" value="1"/>
</dbReference>
<dbReference type="OrthoDB" id="1281235at2759"/>
<comment type="similarity">
    <text evidence="3">Belongs to the GRAS family.</text>
</comment>
<accession>A0A484NAL6</accession>
<name>A0A484NAL6_9ASTE</name>
<dbReference type="AlphaFoldDB" id="A0A484NAL6"/>
<dbReference type="EMBL" id="OOIL02006568">
    <property type="protein sequence ID" value="VFQ98212.1"/>
    <property type="molecule type" value="Genomic_DNA"/>
</dbReference>
<dbReference type="PROSITE" id="PS50985">
    <property type="entry name" value="GRAS"/>
    <property type="match status" value="1"/>
</dbReference>
<feature type="compositionally biased region" description="Basic and acidic residues" evidence="4">
    <location>
        <begin position="139"/>
        <end position="151"/>
    </location>
</feature>
<evidence type="ECO:0000256" key="4">
    <source>
        <dbReference type="SAM" id="MobiDB-lite"/>
    </source>
</evidence>
<dbReference type="PANTHER" id="PTHR31636">
    <property type="entry name" value="OSJNBA0084A10.13 PROTEIN-RELATED"/>
    <property type="match status" value="1"/>
</dbReference>
<feature type="region of interest" description="SAW" evidence="3">
    <location>
        <begin position="511"/>
        <end position="586"/>
    </location>
</feature>
<proteinExistence type="inferred from homology"/>
<feature type="region of interest" description="Disordered" evidence="4">
    <location>
        <begin position="186"/>
        <end position="212"/>
    </location>
</feature>
<evidence type="ECO:0000256" key="1">
    <source>
        <dbReference type="ARBA" id="ARBA00023015"/>
    </source>
</evidence>
<keyword evidence="1" id="KW-0805">Transcription regulation</keyword>
<feature type="region of interest" description="Disordered" evidence="4">
    <location>
        <begin position="1"/>
        <end position="20"/>
    </location>
</feature>